<accession>A0A8C3A1S3</accession>
<dbReference type="Pfam" id="PF00010">
    <property type="entry name" value="HLH"/>
    <property type="match status" value="1"/>
</dbReference>
<feature type="region of interest" description="Disordered" evidence="8">
    <location>
        <begin position="58"/>
        <end position="82"/>
    </location>
</feature>
<organism evidence="10 11">
    <name type="scientific">Cyclopterus lumpus</name>
    <name type="common">Lumpsucker</name>
    <dbReference type="NCBI Taxonomy" id="8103"/>
    <lineage>
        <taxon>Eukaryota</taxon>
        <taxon>Metazoa</taxon>
        <taxon>Chordata</taxon>
        <taxon>Craniata</taxon>
        <taxon>Vertebrata</taxon>
        <taxon>Euteleostomi</taxon>
        <taxon>Actinopterygii</taxon>
        <taxon>Neopterygii</taxon>
        <taxon>Teleostei</taxon>
        <taxon>Neoteleostei</taxon>
        <taxon>Acanthomorphata</taxon>
        <taxon>Eupercaria</taxon>
        <taxon>Perciformes</taxon>
        <taxon>Cottioidei</taxon>
        <taxon>Cottales</taxon>
        <taxon>Cyclopteridae</taxon>
        <taxon>Cyclopterus</taxon>
    </lineage>
</organism>
<evidence type="ECO:0000313" key="10">
    <source>
        <dbReference type="Ensembl" id="ENSCLMP00005034683.1"/>
    </source>
</evidence>
<evidence type="ECO:0000256" key="1">
    <source>
        <dbReference type="ARBA" id="ARBA00022473"/>
    </source>
</evidence>
<dbReference type="FunFam" id="4.10.280.10:FF:000056">
    <property type="entry name" value="mesogenin-1"/>
    <property type="match status" value="1"/>
</dbReference>
<evidence type="ECO:0000256" key="6">
    <source>
        <dbReference type="ARBA" id="ARBA00023242"/>
    </source>
</evidence>
<keyword evidence="2" id="KW-0221">Differentiation</keyword>
<evidence type="ECO:0000313" key="11">
    <source>
        <dbReference type="Proteomes" id="UP000694565"/>
    </source>
</evidence>
<keyword evidence="11" id="KW-1185">Reference proteome</keyword>
<dbReference type="PANTHER" id="PTHR20937">
    <property type="entry name" value="IP14615P"/>
    <property type="match status" value="1"/>
</dbReference>
<keyword evidence="5" id="KW-0804">Transcription</keyword>
<evidence type="ECO:0000256" key="8">
    <source>
        <dbReference type="SAM" id="MobiDB-lite"/>
    </source>
</evidence>
<name>A0A8C3A1S3_CYCLU</name>
<feature type="domain" description="BHLH" evidence="9">
    <location>
        <begin position="73"/>
        <end position="127"/>
    </location>
</feature>
<evidence type="ECO:0000256" key="3">
    <source>
        <dbReference type="ARBA" id="ARBA00023015"/>
    </source>
</evidence>
<dbReference type="GO" id="GO:0030154">
    <property type="term" value="P:cell differentiation"/>
    <property type="evidence" value="ECO:0007669"/>
    <property type="project" value="UniProtKB-KW"/>
</dbReference>
<protein>
    <recommendedName>
        <fullName evidence="7">Mesogenin-1</fullName>
    </recommendedName>
</protein>
<dbReference type="SUPFAM" id="SSF47459">
    <property type="entry name" value="HLH, helix-loop-helix DNA-binding domain"/>
    <property type="match status" value="1"/>
</dbReference>
<evidence type="ECO:0000256" key="7">
    <source>
        <dbReference type="ARBA" id="ARBA00039844"/>
    </source>
</evidence>
<reference evidence="10" key="1">
    <citation type="submission" date="2025-08" db="UniProtKB">
        <authorList>
            <consortium name="Ensembl"/>
        </authorList>
    </citation>
    <scope>IDENTIFICATION</scope>
</reference>
<dbReference type="GO" id="GO:0000981">
    <property type="term" value="F:DNA-binding transcription factor activity, RNA polymerase II-specific"/>
    <property type="evidence" value="ECO:0007669"/>
    <property type="project" value="TreeGrafter"/>
</dbReference>
<dbReference type="InterPro" id="IPR011598">
    <property type="entry name" value="bHLH_dom"/>
</dbReference>
<reference evidence="10" key="2">
    <citation type="submission" date="2025-09" db="UniProtKB">
        <authorList>
            <consortium name="Ensembl"/>
        </authorList>
    </citation>
    <scope>IDENTIFICATION</scope>
</reference>
<dbReference type="GO" id="GO:0046983">
    <property type="term" value="F:protein dimerization activity"/>
    <property type="evidence" value="ECO:0007669"/>
    <property type="project" value="InterPro"/>
</dbReference>
<dbReference type="PROSITE" id="PS50888">
    <property type="entry name" value="BHLH"/>
    <property type="match status" value="1"/>
</dbReference>
<dbReference type="GO" id="GO:0000978">
    <property type="term" value="F:RNA polymerase II cis-regulatory region sequence-specific DNA binding"/>
    <property type="evidence" value="ECO:0007669"/>
    <property type="project" value="TreeGrafter"/>
</dbReference>
<evidence type="ECO:0000259" key="9">
    <source>
        <dbReference type="PROSITE" id="PS50888"/>
    </source>
</evidence>
<keyword evidence="4" id="KW-0238">DNA-binding</keyword>
<evidence type="ECO:0000256" key="4">
    <source>
        <dbReference type="ARBA" id="ARBA00023125"/>
    </source>
</evidence>
<dbReference type="PANTHER" id="PTHR20937:SF4">
    <property type="entry name" value="MESOGENIN-1"/>
    <property type="match status" value="1"/>
</dbReference>
<dbReference type="Ensembl" id="ENSCLMT00005036102.1">
    <property type="protein sequence ID" value="ENSCLMP00005034683.1"/>
    <property type="gene ID" value="ENSCLMG00005016574.1"/>
</dbReference>
<dbReference type="Proteomes" id="UP000694565">
    <property type="component" value="Unplaced"/>
</dbReference>
<proteinExistence type="predicted"/>
<dbReference type="SMART" id="SM00353">
    <property type="entry name" value="HLH"/>
    <property type="match status" value="1"/>
</dbReference>
<dbReference type="AlphaFoldDB" id="A0A8C3A1S3"/>
<dbReference type="GeneTree" id="ENSGT00530000063712"/>
<dbReference type="InterPro" id="IPR036638">
    <property type="entry name" value="HLH_DNA-bd_sf"/>
</dbReference>
<dbReference type="GO" id="GO:0001707">
    <property type="term" value="P:mesoderm formation"/>
    <property type="evidence" value="ECO:0007669"/>
    <property type="project" value="TreeGrafter"/>
</dbReference>
<dbReference type="Gene3D" id="4.10.280.10">
    <property type="entry name" value="Helix-loop-helix DNA-binding domain"/>
    <property type="match status" value="1"/>
</dbReference>
<dbReference type="InterPro" id="IPR040259">
    <property type="entry name" value="Mesogenin/MesP"/>
</dbReference>
<keyword evidence="6" id="KW-0539">Nucleus</keyword>
<sequence>MSSALRQRLGTFAVDHDSLQSTSPESSIDSMCSSPEMCYTSGHQEMKDFPFGFTGRRATPTAQRLSKPKMSTKRRTKASEREKMRMRSLAEALHHLRDYLPPDYSKRGQPLTKIQTLKYTIEYINKLSDILGRANLRLGMLCSRTKLPSQTAKECRKCCNIFLTYIYFYLLERL</sequence>
<keyword evidence="3" id="KW-0805">Transcription regulation</keyword>
<evidence type="ECO:0000256" key="5">
    <source>
        <dbReference type="ARBA" id="ARBA00023163"/>
    </source>
</evidence>
<dbReference type="GO" id="GO:0005634">
    <property type="term" value="C:nucleus"/>
    <property type="evidence" value="ECO:0007669"/>
    <property type="project" value="TreeGrafter"/>
</dbReference>
<feature type="compositionally biased region" description="Basic residues" evidence="8">
    <location>
        <begin position="66"/>
        <end position="76"/>
    </location>
</feature>
<keyword evidence="1" id="KW-0217">Developmental protein</keyword>
<evidence type="ECO:0000256" key="2">
    <source>
        <dbReference type="ARBA" id="ARBA00022782"/>
    </source>
</evidence>